<dbReference type="SUPFAM" id="SSF50156">
    <property type="entry name" value="PDZ domain-like"/>
    <property type="match status" value="1"/>
</dbReference>
<comment type="caution">
    <text evidence="3">The sequence shown here is derived from an EMBL/GenBank/DDBJ whole genome shotgun (WGS) entry which is preliminary data.</text>
</comment>
<evidence type="ECO:0000256" key="1">
    <source>
        <dbReference type="SAM" id="MobiDB-lite"/>
    </source>
</evidence>
<keyword evidence="4" id="KW-1185">Reference proteome</keyword>
<proteinExistence type="predicted"/>
<sequence>MNEIPIRDLKSIQRIESQFDSAYVSLLFKLGHECRTDRDQDQDLSKSEIINNNDDDKDRSINLDFGQSGDKRQTGSSSEESDQSVEKSETGNDDYGTQDESIEEEEEEKDILDIDSELINLPLCFAKLMTKTLLAVERSANLERQVAQLQQENCKLRAIVASCCQLNKVENKSTSRQLDSSKSTISTTNLNEFKDAINKEIESLIANHSTTIQSMERRYKNQIYGLSLAVDYLRRELSGRVQQLQIYDQIQMSNNGNNISPQWTNIWNHLIYEIVLNRHKTIIRMVDVSEVDDDTNECEMENLCSMLINGCHLTRPQLIDYTKLGQLRFVSLFVEQDERLGMVISGGQDRFMALVIYRIVNGSVAHRCGQLKPGDIILSIQNHDIIGMEQKHVAQLLRSISGWCRLGIVRLPHLDNNDRNGEKLLKLSENFELFHDDFIRKDNKSDQSSSSSSMESEEQLQVNSDSNQTECESHSEEEMVSFRIV</sequence>
<dbReference type="InterPro" id="IPR036034">
    <property type="entry name" value="PDZ_sf"/>
</dbReference>
<dbReference type="GO" id="GO:0044325">
    <property type="term" value="F:transmembrane transporter binding"/>
    <property type="evidence" value="ECO:0007669"/>
    <property type="project" value="TreeGrafter"/>
</dbReference>
<evidence type="ECO:0000313" key="3">
    <source>
        <dbReference type="EMBL" id="KAJ6222455.1"/>
    </source>
</evidence>
<dbReference type="GO" id="GO:0005794">
    <property type="term" value="C:Golgi apparatus"/>
    <property type="evidence" value="ECO:0007669"/>
    <property type="project" value="InterPro"/>
</dbReference>
<dbReference type="AlphaFoldDB" id="A0A9Q0MF36"/>
<dbReference type="Pfam" id="PF00595">
    <property type="entry name" value="PDZ"/>
    <property type="match status" value="1"/>
</dbReference>
<feature type="compositionally biased region" description="Basic and acidic residues" evidence="1">
    <location>
        <begin position="37"/>
        <end position="46"/>
    </location>
</feature>
<accession>A0A9Q0MF36</accession>
<dbReference type="OrthoDB" id="10063653at2759"/>
<dbReference type="Proteomes" id="UP001142055">
    <property type="component" value="Chromosome 1"/>
</dbReference>
<feature type="domain" description="PDZ" evidence="2">
    <location>
        <begin position="329"/>
        <end position="412"/>
    </location>
</feature>
<dbReference type="InterPro" id="IPR001478">
    <property type="entry name" value="PDZ"/>
</dbReference>
<dbReference type="GO" id="GO:0016020">
    <property type="term" value="C:membrane"/>
    <property type="evidence" value="ECO:0007669"/>
    <property type="project" value="TreeGrafter"/>
</dbReference>
<dbReference type="CDD" id="cd00136">
    <property type="entry name" value="PDZ_canonical"/>
    <property type="match status" value="1"/>
</dbReference>
<feature type="compositionally biased region" description="Acidic residues" evidence="1">
    <location>
        <begin position="96"/>
        <end position="109"/>
    </location>
</feature>
<evidence type="ECO:0000313" key="4">
    <source>
        <dbReference type="Proteomes" id="UP001142055"/>
    </source>
</evidence>
<reference evidence="3" key="1">
    <citation type="submission" date="2022-12" db="EMBL/GenBank/DDBJ databases">
        <title>Genome assemblies of Blomia tropicalis.</title>
        <authorList>
            <person name="Cui Y."/>
        </authorList>
    </citation>
    <scope>NUCLEOTIDE SEQUENCE</scope>
    <source>
        <tissue evidence="3">Adult mites</tissue>
    </source>
</reference>
<dbReference type="GO" id="GO:0030140">
    <property type="term" value="C:trans-Golgi network transport vesicle"/>
    <property type="evidence" value="ECO:0007669"/>
    <property type="project" value="TreeGrafter"/>
</dbReference>
<evidence type="ECO:0000259" key="2">
    <source>
        <dbReference type="PROSITE" id="PS50106"/>
    </source>
</evidence>
<dbReference type="SMART" id="SM00228">
    <property type="entry name" value="PDZ"/>
    <property type="match status" value="1"/>
</dbReference>
<dbReference type="PANTHER" id="PTHR16528">
    <property type="entry name" value="GOLGI-ASSOCIATED PDZ AND COILED-COIL MOTIF-CONTAINING"/>
    <property type="match status" value="1"/>
</dbReference>
<protein>
    <recommendedName>
        <fullName evidence="2">PDZ domain-containing protein</fullName>
    </recommendedName>
</protein>
<feature type="region of interest" description="Disordered" evidence="1">
    <location>
        <begin position="442"/>
        <end position="485"/>
    </location>
</feature>
<name>A0A9Q0MF36_BLOTA</name>
<dbReference type="EMBL" id="JAPWDV010000001">
    <property type="protein sequence ID" value="KAJ6222455.1"/>
    <property type="molecule type" value="Genomic_DNA"/>
</dbReference>
<dbReference type="Gene3D" id="2.30.42.10">
    <property type="match status" value="1"/>
</dbReference>
<dbReference type="GO" id="GO:2000009">
    <property type="term" value="P:negative regulation of protein localization to cell surface"/>
    <property type="evidence" value="ECO:0007669"/>
    <property type="project" value="TreeGrafter"/>
</dbReference>
<gene>
    <name evidence="3" type="ORF">RDWZM_001000</name>
</gene>
<feature type="region of interest" description="Disordered" evidence="1">
    <location>
        <begin position="37"/>
        <end position="109"/>
    </location>
</feature>
<dbReference type="InterPro" id="IPR038879">
    <property type="entry name" value="GOPC"/>
</dbReference>
<organism evidence="3 4">
    <name type="scientific">Blomia tropicalis</name>
    <name type="common">Mite</name>
    <dbReference type="NCBI Taxonomy" id="40697"/>
    <lineage>
        <taxon>Eukaryota</taxon>
        <taxon>Metazoa</taxon>
        <taxon>Ecdysozoa</taxon>
        <taxon>Arthropoda</taxon>
        <taxon>Chelicerata</taxon>
        <taxon>Arachnida</taxon>
        <taxon>Acari</taxon>
        <taxon>Acariformes</taxon>
        <taxon>Sarcoptiformes</taxon>
        <taxon>Astigmata</taxon>
        <taxon>Glycyphagoidea</taxon>
        <taxon>Echimyopodidae</taxon>
        <taxon>Blomia</taxon>
    </lineage>
</organism>
<dbReference type="PROSITE" id="PS50106">
    <property type="entry name" value="PDZ"/>
    <property type="match status" value="1"/>
</dbReference>
<dbReference type="PANTHER" id="PTHR16528:SF2">
    <property type="entry name" value="GOLGI-ASSOCIATED PDZ AND COILED-COIL MOTIF-CONTAINING PROTEIN"/>
    <property type="match status" value="1"/>
</dbReference>